<dbReference type="InterPro" id="IPR013595">
    <property type="entry name" value="Pept_S33_TAP-like_C"/>
</dbReference>
<dbReference type="Proteomes" id="UP000315783">
    <property type="component" value="Unassembled WGS sequence"/>
</dbReference>
<name>A0A545W900_9HYPO</name>
<dbReference type="OrthoDB" id="425534at2759"/>
<comment type="similarity">
    <text evidence="1">Belongs to the peptidase S33 family.</text>
</comment>
<proteinExistence type="inferred from homology"/>
<evidence type="ECO:0000256" key="2">
    <source>
        <dbReference type="ARBA" id="ARBA00022801"/>
    </source>
</evidence>
<evidence type="ECO:0000256" key="1">
    <source>
        <dbReference type="ARBA" id="ARBA00010088"/>
    </source>
</evidence>
<dbReference type="PANTHER" id="PTHR43248">
    <property type="entry name" value="2-SUCCINYL-6-HYDROXY-2,4-CYCLOHEXADIENE-1-CARBOXYLATE SYNTHASE"/>
    <property type="match status" value="1"/>
</dbReference>
<dbReference type="Pfam" id="PF08386">
    <property type="entry name" value="Abhydrolase_4"/>
    <property type="match status" value="1"/>
</dbReference>
<evidence type="ECO:0000313" key="7">
    <source>
        <dbReference type="Proteomes" id="UP000315783"/>
    </source>
</evidence>
<dbReference type="AlphaFoldDB" id="A0A545W900"/>
<gene>
    <name evidence="6" type="ORF">IF1G_02126</name>
</gene>
<accession>A0A545W900</accession>
<reference evidence="6 7" key="1">
    <citation type="journal article" date="2019" name="Appl. Microbiol. Biotechnol.">
        <title>Genome sequence of Isaria javanica and comparative genome analysis insights into family S53 peptidase evolution in fungal entomopathogens.</title>
        <authorList>
            <person name="Lin R."/>
            <person name="Zhang X."/>
            <person name="Xin B."/>
            <person name="Zou M."/>
            <person name="Gao Y."/>
            <person name="Qin F."/>
            <person name="Hu Q."/>
            <person name="Xie B."/>
            <person name="Cheng X."/>
        </authorList>
    </citation>
    <scope>NUCLEOTIDE SEQUENCE [LARGE SCALE GENOMIC DNA]</scope>
    <source>
        <strain evidence="6 7">IJ1G</strain>
    </source>
</reference>
<feature type="chain" id="PRO_5022199737" evidence="4">
    <location>
        <begin position="20"/>
        <end position="623"/>
    </location>
</feature>
<dbReference type="GO" id="GO:0016787">
    <property type="term" value="F:hydrolase activity"/>
    <property type="evidence" value="ECO:0007669"/>
    <property type="project" value="UniProtKB-KW"/>
</dbReference>
<dbReference type="EMBL" id="SPUK01000002">
    <property type="protein sequence ID" value="TQV99911.1"/>
    <property type="molecule type" value="Genomic_DNA"/>
</dbReference>
<feature type="signal peptide" evidence="4">
    <location>
        <begin position="1"/>
        <end position="19"/>
    </location>
</feature>
<protein>
    <submittedName>
        <fullName evidence="6">Proteinase</fullName>
    </submittedName>
</protein>
<keyword evidence="4" id="KW-0732">Signal</keyword>
<sequence length="623" mass="65577">MRYTAAAAALAGFATLAHAQQVAAGDAASSFDWDNLPPSTVLSYRSCYDEYECARLTVPMDWQNETDPRVVVLAVIRLPAVVPASDPAFGGTVITNPGGPGASGVDSVRGPGGARKLRDALDEPGRRHYEILSFDPRGVGNSWPRANCLPGNDLARGALAYEERGVGVLDGSEPSAVPRVLGLYRSFLQRCAAESAAGTPGAEVMGFLSTPSVARDMVHIVDKIDQHLDAEAAAKVGEGKRKEPGHLQLRRRADGDKDVPRLQYVGSSYGTALGNYFASLFPERVGRLILDGVVDVQDYSSGPGWLTSTVDADNITSRFYTGCHAAGESACPLAQPGDKSGADIQARVDAFTDALADAPLAVAAPGGGVSALTAADMRAAAAVTSYAPGTYFQPLAASLAALLGGNATAFVQLLDALGAFPHLREACAAGGRDSLDVPVLQLTVNEASIATRCADGADVTGKDLPWWRDYVAGQGRTSATFGGFWSKIRLPCAGFRFPRNWSFDGPFTTPRYETTPDGRPVKGKPAAPLLFLSNRLDPVTPLRSARKMAASHPGAALVVQESMGHCALQAANSECTNAIAREYMATGKVPSTETVCPSDFDPWKRDPNVDVSSLGADAPRFMF</sequence>
<dbReference type="InterPro" id="IPR051601">
    <property type="entry name" value="Serine_prot/Carboxylest_S33"/>
</dbReference>
<evidence type="ECO:0000256" key="3">
    <source>
        <dbReference type="SAM" id="MobiDB-lite"/>
    </source>
</evidence>
<evidence type="ECO:0000259" key="5">
    <source>
        <dbReference type="Pfam" id="PF08386"/>
    </source>
</evidence>
<dbReference type="STRING" id="43265.A0A545W900"/>
<dbReference type="InterPro" id="IPR029058">
    <property type="entry name" value="AB_hydrolase_fold"/>
</dbReference>
<feature type="region of interest" description="Disordered" evidence="3">
    <location>
        <begin position="95"/>
        <end position="114"/>
    </location>
</feature>
<keyword evidence="2" id="KW-0378">Hydrolase</keyword>
<evidence type="ECO:0000256" key="4">
    <source>
        <dbReference type="SAM" id="SignalP"/>
    </source>
</evidence>
<dbReference type="Gene3D" id="3.40.50.1820">
    <property type="entry name" value="alpha/beta hydrolase"/>
    <property type="match status" value="1"/>
</dbReference>
<keyword evidence="7" id="KW-1185">Reference proteome</keyword>
<dbReference type="SUPFAM" id="SSF53474">
    <property type="entry name" value="alpha/beta-Hydrolases"/>
    <property type="match status" value="1"/>
</dbReference>
<evidence type="ECO:0000313" key="6">
    <source>
        <dbReference type="EMBL" id="TQV99911.1"/>
    </source>
</evidence>
<comment type="caution">
    <text evidence="6">The sequence shown here is derived from an EMBL/GenBank/DDBJ whole genome shotgun (WGS) entry which is preliminary data.</text>
</comment>
<feature type="domain" description="Peptidase S33 tripeptidyl aminopeptidase-like C-terminal" evidence="5">
    <location>
        <begin position="482"/>
        <end position="596"/>
    </location>
</feature>
<dbReference type="PANTHER" id="PTHR43248:SF25">
    <property type="entry name" value="AB HYDROLASE-1 DOMAIN-CONTAINING PROTEIN-RELATED"/>
    <property type="match status" value="1"/>
</dbReference>
<organism evidence="6 7">
    <name type="scientific">Cordyceps javanica</name>
    <dbReference type="NCBI Taxonomy" id="43265"/>
    <lineage>
        <taxon>Eukaryota</taxon>
        <taxon>Fungi</taxon>
        <taxon>Dikarya</taxon>
        <taxon>Ascomycota</taxon>
        <taxon>Pezizomycotina</taxon>
        <taxon>Sordariomycetes</taxon>
        <taxon>Hypocreomycetidae</taxon>
        <taxon>Hypocreales</taxon>
        <taxon>Cordycipitaceae</taxon>
        <taxon>Cordyceps</taxon>
    </lineage>
</organism>